<dbReference type="AlphaFoldDB" id="A0A4Q1C6J7"/>
<evidence type="ECO:0000259" key="3">
    <source>
        <dbReference type="Pfam" id="PF01073"/>
    </source>
</evidence>
<dbReference type="PANTHER" id="PTHR43245">
    <property type="entry name" value="BIFUNCTIONAL POLYMYXIN RESISTANCE PROTEIN ARNA"/>
    <property type="match status" value="1"/>
</dbReference>
<dbReference type="Proteomes" id="UP000290218">
    <property type="component" value="Unassembled WGS sequence"/>
</dbReference>
<evidence type="ECO:0000256" key="1">
    <source>
        <dbReference type="ARBA" id="ARBA00009219"/>
    </source>
</evidence>
<name>A0A4Q1C6J7_9BACT</name>
<evidence type="ECO:0000313" key="4">
    <source>
        <dbReference type="EMBL" id="RXK54352.1"/>
    </source>
</evidence>
<dbReference type="OrthoDB" id="9811743at2"/>
<organism evidence="4 5">
    <name type="scientific">Oleiharenicola lentus</name>
    <dbReference type="NCBI Taxonomy" id="2508720"/>
    <lineage>
        <taxon>Bacteria</taxon>
        <taxon>Pseudomonadati</taxon>
        <taxon>Verrucomicrobiota</taxon>
        <taxon>Opitutia</taxon>
        <taxon>Opitutales</taxon>
        <taxon>Opitutaceae</taxon>
        <taxon>Oleiharenicola</taxon>
    </lineage>
</organism>
<proteinExistence type="inferred from homology"/>
<keyword evidence="2" id="KW-0560">Oxidoreductase</keyword>
<dbReference type="Gene3D" id="3.40.50.720">
    <property type="entry name" value="NAD(P)-binding Rossmann-like Domain"/>
    <property type="match status" value="1"/>
</dbReference>
<comment type="caution">
    <text evidence="4">The sequence shown here is derived from an EMBL/GenBank/DDBJ whole genome shotgun (WGS) entry which is preliminary data.</text>
</comment>
<evidence type="ECO:0000313" key="5">
    <source>
        <dbReference type="Proteomes" id="UP000290218"/>
    </source>
</evidence>
<dbReference type="RefSeq" id="WP_129045717.1">
    <property type="nucleotide sequence ID" value="NZ_SDHX01000001.1"/>
</dbReference>
<keyword evidence="5" id="KW-1185">Reference proteome</keyword>
<dbReference type="InterPro" id="IPR002225">
    <property type="entry name" value="3Beta_OHSteriod_DH/Estase"/>
</dbReference>
<reference evidence="4 5" key="1">
    <citation type="submission" date="2019-01" db="EMBL/GenBank/DDBJ databases">
        <title>Lacunisphaera sp. strain TWA-58.</title>
        <authorList>
            <person name="Chen W.-M."/>
        </authorList>
    </citation>
    <scope>NUCLEOTIDE SEQUENCE [LARGE SCALE GENOMIC DNA]</scope>
    <source>
        <strain evidence="4 5">TWA-58</strain>
    </source>
</reference>
<dbReference type="Pfam" id="PF01073">
    <property type="entry name" value="3Beta_HSD"/>
    <property type="match status" value="1"/>
</dbReference>
<feature type="domain" description="3-beta hydroxysteroid dehydrogenase/isomerase" evidence="3">
    <location>
        <begin position="12"/>
        <end position="262"/>
    </location>
</feature>
<dbReference type="GO" id="GO:0016616">
    <property type="term" value="F:oxidoreductase activity, acting on the CH-OH group of donors, NAD or NADP as acceptor"/>
    <property type="evidence" value="ECO:0007669"/>
    <property type="project" value="InterPro"/>
</dbReference>
<protein>
    <submittedName>
        <fullName evidence="4">NAD-dependent epimerase/dehydratase family protein</fullName>
    </submittedName>
</protein>
<evidence type="ECO:0000256" key="2">
    <source>
        <dbReference type="ARBA" id="ARBA00023002"/>
    </source>
</evidence>
<gene>
    <name evidence="4" type="ORF">ESB00_00160</name>
</gene>
<dbReference type="SUPFAM" id="SSF51735">
    <property type="entry name" value="NAD(P)-binding Rossmann-fold domains"/>
    <property type="match status" value="1"/>
</dbReference>
<dbReference type="InterPro" id="IPR036291">
    <property type="entry name" value="NAD(P)-bd_dom_sf"/>
</dbReference>
<dbReference type="PANTHER" id="PTHR43245:SF51">
    <property type="entry name" value="SHORT CHAIN DEHYDROGENASE_REDUCTASE FAMILY 42E, MEMBER 2"/>
    <property type="match status" value="1"/>
</dbReference>
<comment type="similarity">
    <text evidence="1">Belongs to the 3-beta-HSD family.</text>
</comment>
<dbReference type="GO" id="GO:0006694">
    <property type="term" value="P:steroid biosynthetic process"/>
    <property type="evidence" value="ECO:0007669"/>
    <property type="project" value="InterPro"/>
</dbReference>
<accession>A0A4Q1C6J7</accession>
<dbReference type="InterPro" id="IPR050177">
    <property type="entry name" value="Lipid_A_modif_metabolic_enz"/>
</dbReference>
<dbReference type="EMBL" id="SDHX01000001">
    <property type="protein sequence ID" value="RXK54352.1"/>
    <property type="molecule type" value="Genomic_DNA"/>
</dbReference>
<sequence length="340" mass="36880">MLTVRKEFPVFVTGASGFIGGKLAERLLGDGRKVRVLSRRPLPELEARGAEVIPGDLHDEYALQRGCLSADTVFHVAGRVGVWGPPGDFFRVNVEGTRNVIAACRNAKVPRLVYTSSPSVVYNGHDLAGLDESAPLCTAAPCAYPTSKAAAEKLVLEANDRTLATVALRPHLVWGPGDKNVVPRILALARAGKLKIVGSGRNKVDITHITNVVDAHLLAEGALVQPDHPARGRAYFITNGEPVVLWDWINEVLRGVGIPEITRRVPLPVAYAAGGLLEAVWRLGRKPGEPPMTRFVAKEMATDHWFKIDAARRDLGYHPLVNVSQGTKELVKHYKAGNAF</sequence>